<keyword evidence="3 6" id="KW-0812">Transmembrane</keyword>
<dbReference type="Proteomes" id="UP001224359">
    <property type="component" value="Unassembled WGS sequence"/>
</dbReference>
<organism evidence="7 8">
    <name type="scientific">Alkalibacillus salilacus</name>
    <dbReference type="NCBI Taxonomy" id="284582"/>
    <lineage>
        <taxon>Bacteria</taxon>
        <taxon>Bacillati</taxon>
        <taxon>Bacillota</taxon>
        <taxon>Bacilli</taxon>
        <taxon>Bacillales</taxon>
        <taxon>Bacillaceae</taxon>
        <taxon>Alkalibacillus</taxon>
    </lineage>
</organism>
<feature type="transmembrane region" description="Helical" evidence="6">
    <location>
        <begin position="175"/>
        <end position="195"/>
    </location>
</feature>
<feature type="transmembrane region" description="Helical" evidence="6">
    <location>
        <begin position="40"/>
        <end position="60"/>
    </location>
</feature>
<dbReference type="RefSeq" id="WP_306976053.1">
    <property type="nucleotide sequence ID" value="NZ_JAUSTQ010000005.1"/>
</dbReference>
<gene>
    <name evidence="7" type="ORF">J2S77_001501</name>
</gene>
<evidence type="ECO:0000256" key="6">
    <source>
        <dbReference type="SAM" id="Phobius"/>
    </source>
</evidence>
<evidence type="ECO:0000256" key="3">
    <source>
        <dbReference type="ARBA" id="ARBA00022692"/>
    </source>
</evidence>
<evidence type="ECO:0000256" key="4">
    <source>
        <dbReference type="ARBA" id="ARBA00022989"/>
    </source>
</evidence>
<dbReference type="CDD" id="cd10336">
    <property type="entry name" value="SLC6sbd_Tyt1-Like"/>
    <property type="match status" value="1"/>
</dbReference>
<dbReference type="InterPro" id="IPR000175">
    <property type="entry name" value="Na/ntran_symport"/>
</dbReference>
<dbReference type="InterPro" id="IPR037272">
    <property type="entry name" value="SNS_sf"/>
</dbReference>
<keyword evidence="2" id="KW-0813">Transport</keyword>
<dbReference type="PROSITE" id="PS50267">
    <property type="entry name" value="NA_NEUROTRAN_SYMP_3"/>
    <property type="match status" value="1"/>
</dbReference>
<dbReference type="Pfam" id="PF00209">
    <property type="entry name" value="SNF"/>
    <property type="match status" value="2"/>
</dbReference>
<dbReference type="NCBIfam" id="NF037979">
    <property type="entry name" value="Na_transp"/>
    <property type="match status" value="1"/>
</dbReference>
<dbReference type="PANTHER" id="PTHR42948">
    <property type="entry name" value="TRANSPORTER"/>
    <property type="match status" value="1"/>
</dbReference>
<sequence length="460" mass="49497">MQGREQFATRFGFIFAAVGSAVGLGNIWRFPYMLGENGGFAFLIAYFICIALIGLPVLLAEFSVGRRGQSDAIHSFENIKAKSFGKIGGFLGVLSGTLILSFYGVIAGWVFYYLFSYLTGAAGNVESGEFEGFFGDFIASSFGPVVWQFLFMVVVIGVVYFGIKKGIEIANRTFMPMLAVLVIILAVFGLTMDGAGEALSFMFSPDFNALGDINVWGAAVGQAFFTLSLGMGAMITYASYLPKESRLPSAAGTVVVFDTFFAVFAGLMIFPIVFSFGMEPGAGPGLLFMTLPEAFGQWGLGGTIFGIFFFLFVGIAALSSAISLLEVGVSWAMRRFNAGRKPTTLIAGAIITVFGFLSALSQGAVPALTEMKIFAFLNTDGDTITFLDTLDLFTAQYTLALGGFVTALFVGWGWNKVEALRETGLQDTTLGNLWIWFLRIVAPAGILYILITNLISMLTQ</sequence>
<name>A0ABT9VEW3_9BACI</name>
<dbReference type="SUPFAM" id="SSF161070">
    <property type="entry name" value="SNF-like"/>
    <property type="match status" value="1"/>
</dbReference>
<dbReference type="PRINTS" id="PR00176">
    <property type="entry name" value="NANEUSMPORT"/>
</dbReference>
<dbReference type="EMBL" id="JAUSTQ010000005">
    <property type="protein sequence ID" value="MDQ0159517.1"/>
    <property type="molecule type" value="Genomic_DNA"/>
</dbReference>
<evidence type="ECO:0000256" key="1">
    <source>
        <dbReference type="ARBA" id="ARBA00004141"/>
    </source>
</evidence>
<feature type="transmembrane region" description="Helical" evidence="6">
    <location>
        <begin position="215"/>
        <end position="238"/>
    </location>
</feature>
<reference evidence="7 8" key="1">
    <citation type="submission" date="2023-07" db="EMBL/GenBank/DDBJ databases">
        <title>Genomic Encyclopedia of Type Strains, Phase IV (KMG-IV): sequencing the most valuable type-strain genomes for metagenomic binning, comparative biology and taxonomic classification.</title>
        <authorList>
            <person name="Goeker M."/>
        </authorList>
    </citation>
    <scope>NUCLEOTIDE SEQUENCE [LARGE SCALE GENOMIC DNA]</scope>
    <source>
        <strain evidence="7 8">DSM 16460</strain>
    </source>
</reference>
<proteinExistence type="predicted"/>
<feature type="transmembrane region" description="Helical" evidence="6">
    <location>
        <begin position="345"/>
        <end position="365"/>
    </location>
</feature>
<evidence type="ECO:0000256" key="2">
    <source>
        <dbReference type="ARBA" id="ARBA00022448"/>
    </source>
</evidence>
<keyword evidence="4 6" id="KW-1133">Transmembrane helix</keyword>
<evidence type="ECO:0000313" key="7">
    <source>
        <dbReference type="EMBL" id="MDQ0159517.1"/>
    </source>
</evidence>
<feature type="transmembrane region" description="Helical" evidence="6">
    <location>
        <begin position="145"/>
        <end position="163"/>
    </location>
</feature>
<accession>A0ABT9VEW3</accession>
<evidence type="ECO:0000313" key="8">
    <source>
        <dbReference type="Proteomes" id="UP001224359"/>
    </source>
</evidence>
<feature type="transmembrane region" description="Helical" evidence="6">
    <location>
        <begin position="90"/>
        <end position="115"/>
    </location>
</feature>
<dbReference type="InterPro" id="IPR047218">
    <property type="entry name" value="YocR/YhdH-like"/>
</dbReference>
<feature type="transmembrane region" description="Helical" evidence="6">
    <location>
        <begin position="395"/>
        <end position="415"/>
    </location>
</feature>
<evidence type="ECO:0000256" key="5">
    <source>
        <dbReference type="ARBA" id="ARBA00023136"/>
    </source>
</evidence>
<feature type="transmembrane region" description="Helical" evidence="6">
    <location>
        <begin position="250"/>
        <end position="278"/>
    </location>
</feature>
<keyword evidence="8" id="KW-1185">Reference proteome</keyword>
<comment type="subcellular location">
    <subcellularLocation>
        <location evidence="1">Membrane</location>
        <topology evidence="1">Multi-pass membrane protein</topology>
    </subcellularLocation>
</comment>
<feature type="transmembrane region" description="Helical" evidence="6">
    <location>
        <begin position="7"/>
        <end position="28"/>
    </location>
</feature>
<comment type="caution">
    <text evidence="7">The sequence shown here is derived from an EMBL/GenBank/DDBJ whole genome shotgun (WGS) entry which is preliminary data.</text>
</comment>
<feature type="transmembrane region" description="Helical" evidence="6">
    <location>
        <begin position="436"/>
        <end position="458"/>
    </location>
</feature>
<feature type="transmembrane region" description="Helical" evidence="6">
    <location>
        <begin position="298"/>
        <end position="325"/>
    </location>
</feature>
<dbReference type="PANTHER" id="PTHR42948:SF1">
    <property type="entry name" value="TRANSPORTER"/>
    <property type="match status" value="1"/>
</dbReference>
<keyword evidence="5 6" id="KW-0472">Membrane</keyword>
<protein>
    <submittedName>
        <fullName evidence="7">NSS family neurotransmitter:Na+ symporter</fullName>
    </submittedName>
</protein>